<reference evidence="3" key="1">
    <citation type="journal article" date="2021" name="IMA Fungus">
        <title>Genomic characterization of three marine fungi, including Emericellopsis atlantica sp. nov. with signatures of a generalist lifestyle and marine biomass degradation.</title>
        <authorList>
            <person name="Hagestad O.C."/>
            <person name="Hou L."/>
            <person name="Andersen J.H."/>
            <person name="Hansen E.H."/>
            <person name="Altermark B."/>
            <person name="Li C."/>
            <person name="Kuhnert E."/>
            <person name="Cox R.J."/>
            <person name="Crous P.W."/>
            <person name="Spatafora J.W."/>
            <person name="Lail K."/>
            <person name="Amirebrahimi M."/>
            <person name="Lipzen A."/>
            <person name="Pangilinan J."/>
            <person name="Andreopoulos W."/>
            <person name="Hayes R.D."/>
            <person name="Ng V."/>
            <person name="Grigoriev I.V."/>
            <person name="Jackson S.A."/>
            <person name="Sutton T.D.S."/>
            <person name="Dobson A.D.W."/>
            <person name="Rama T."/>
        </authorList>
    </citation>
    <scope>NUCLEOTIDE SEQUENCE</scope>
    <source>
        <strain evidence="3">TRa3180A</strain>
    </source>
</reference>
<dbReference type="AlphaFoldDB" id="A0A9P8CEB5"/>
<evidence type="ECO:0000256" key="2">
    <source>
        <dbReference type="SAM" id="Phobius"/>
    </source>
</evidence>
<gene>
    <name evidence="3" type="ORF">BJ878DRAFT_576172</name>
</gene>
<evidence type="ECO:0000313" key="3">
    <source>
        <dbReference type="EMBL" id="KAG9243899.1"/>
    </source>
</evidence>
<dbReference type="Proteomes" id="UP000887226">
    <property type="component" value="Unassembled WGS sequence"/>
</dbReference>
<accession>A0A9P8CEB5</accession>
<protein>
    <submittedName>
        <fullName evidence="3">Uncharacterized protein</fullName>
    </submittedName>
</protein>
<feature type="compositionally biased region" description="Basic and acidic residues" evidence="1">
    <location>
        <begin position="372"/>
        <end position="383"/>
    </location>
</feature>
<keyword evidence="2" id="KW-0812">Transmembrane</keyword>
<evidence type="ECO:0000256" key="1">
    <source>
        <dbReference type="SAM" id="MobiDB-lite"/>
    </source>
</evidence>
<feature type="region of interest" description="Disordered" evidence="1">
    <location>
        <begin position="372"/>
        <end position="396"/>
    </location>
</feature>
<comment type="caution">
    <text evidence="3">The sequence shown here is derived from an EMBL/GenBank/DDBJ whole genome shotgun (WGS) entry which is preliminary data.</text>
</comment>
<proteinExistence type="predicted"/>
<dbReference type="EMBL" id="MU253943">
    <property type="protein sequence ID" value="KAG9243899.1"/>
    <property type="molecule type" value="Genomic_DNA"/>
</dbReference>
<organism evidence="3 4">
    <name type="scientific">Calycina marina</name>
    <dbReference type="NCBI Taxonomy" id="1763456"/>
    <lineage>
        <taxon>Eukaryota</taxon>
        <taxon>Fungi</taxon>
        <taxon>Dikarya</taxon>
        <taxon>Ascomycota</taxon>
        <taxon>Pezizomycotina</taxon>
        <taxon>Leotiomycetes</taxon>
        <taxon>Helotiales</taxon>
        <taxon>Pezizellaceae</taxon>
        <taxon>Calycina</taxon>
    </lineage>
</organism>
<keyword evidence="2" id="KW-0472">Membrane</keyword>
<feature type="transmembrane region" description="Helical" evidence="2">
    <location>
        <begin position="118"/>
        <end position="137"/>
    </location>
</feature>
<keyword evidence="2" id="KW-1133">Transmembrane helix</keyword>
<feature type="transmembrane region" description="Helical" evidence="2">
    <location>
        <begin position="75"/>
        <end position="98"/>
    </location>
</feature>
<name>A0A9P8CEB5_9HELO</name>
<feature type="transmembrane region" description="Helical" evidence="2">
    <location>
        <begin position="226"/>
        <end position="251"/>
    </location>
</feature>
<sequence length="396" mass="44995">MPGALLFLMRAGELQFQFNRTTTWPRVRQAYSGFVCSHKALNPSSFHQAHEENMTAHARISAMANKRRDRDDESVMTTMTKFCILSDALGAAAVVVVGLRNSPFYSPSPNFSTSFIQFIEYVLPYLFCILITSRALYQGQVQFFGNNVLLPHPQKRAFMLEYFKNNSSSYKYWLATSSSTNMLSLAVVTDMWTRIFGFPIFTGPWDSLTPFDITADWSWVTTNNTLYWVSALGWTAFCAFIWAAVMFILWMHQGTEILCCIQLFRMKIERSKAKDEESLIGECGFDVKEESFCEKQAVENICKANSSTSEAASRKRSSPSSDKTVRWGKIVVIHKYERDDDTQAAEAAEESKKRVRWGPVSIARIPQDEVFLVKEPDTKKSEGESGASCDWARPRA</sequence>
<keyword evidence="4" id="KW-1185">Reference proteome</keyword>
<evidence type="ECO:0000313" key="4">
    <source>
        <dbReference type="Proteomes" id="UP000887226"/>
    </source>
</evidence>